<dbReference type="PRINTS" id="PR00463">
    <property type="entry name" value="EP450I"/>
</dbReference>
<keyword evidence="7" id="KW-1185">Reference proteome</keyword>
<dbReference type="GO" id="GO:0005506">
    <property type="term" value="F:iron ion binding"/>
    <property type="evidence" value="ECO:0007669"/>
    <property type="project" value="InterPro"/>
</dbReference>
<dbReference type="OrthoDB" id="3934656at2759"/>
<dbReference type="SUPFAM" id="SSF48264">
    <property type="entry name" value="Cytochrome P450"/>
    <property type="match status" value="1"/>
</dbReference>
<dbReference type="CDD" id="cd11060">
    <property type="entry name" value="CYP57A1-like"/>
    <property type="match status" value="1"/>
</dbReference>
<dbReference type="Pfam" id="PF00067">
    <property type="entry name" value="p450"/>
    <property type="match status" value="1"/>
</dbReference>
<organism evidence="6 7">
    <name type="scientific">Cadophora malorum</name>
    <dbReference type="NCBI Taxonomy" id="108018"/>
    <lineage>
        <taxon>Eukaryota</taxon>
        <taxon>Fungi</taxon>
        <taxon>Dikarya</taxon>
        <taxon>Ascomycota</taxon>
        <taxon>Pezizomycotina</taxon>
        <taxon>Leotiomycetes</taxon>
        <taxon>Helotiales</taxon>
        <taxon>Ploettnerulaceae</taxon>
        <taxon>Cadophora</taxon>
    </lineage>
</organism>
<name>A0A8H8BVY5_9HELO</name>
<evidence type="ECO:0000313" key="7">
    <source>
        <dbReference type="Proteomes" id="UP000664132"/>
    </source>
</evidence>
<dbReference type="GO" id="GO:0020037">
    <property type="term" value="F:heme binding"/>
    <property type="evidence" value="ECO:0007669"/>
    <property type="project" value="InterPro"/>
</dbReference>
<dbReference type="EMBL" id="JAFJYH010000006">
    <property type="protein sequence ID" value="KAG4425991.1"/>
    <property type="molecule type" value="Genomic_DNA"/>
</dbReference>
<evidence type="ECO:0000256" key="3">
    <source>
        <dbReference type="ARBA" id="ARBA00023004"/>
    </source>
</evidence>
<dbReference type="InterPro" id="IPR036396">
    <property type="entry name" value="Cyt_P450_sf"/>
</dbReference>
<dbReference type="PROSITE" id="PS00086">
    <property type="entry name" value="CYTOCHROME_P450"/>
    <property type="match status" value="1"/>
</dbReference>
<keyword evidence="5" id="KW-0503">Monooxygenase</keyword>
<dbReference type="GO" id="GO:0004497">
    <property type="term" value="F:monooxygenase activity"/>
    <property type="evidence" value="ECO:0007669"/>
    <property type="project" value="UniProtKB-KW"/>
</dbReference>
<evidence type="ECO:0000256" key="5">
    <source>
        <dbReference type="RuleBase" id="RU000461"/>
    </source>
</evidence>
<protein>
    <recommendedName>
        <fullName evidence="8">Cytochrome P450</fullName>
    </recommendedName>
</protein>
<reference evidence="6" key="1">
    <citation type="submission" date="2021-02" db="EMBL/GenBank/DDBJ databases">
        <title>Genome sequence Cadophora malorum strain M34.</title>
        <authorList>
            <person name="Stefanovic E."/>
            <person name="Vu D."/>
            <person name="Scully C."/>
            <person name="Dijksterhuis J."/>
            <person name="Roader J."/>
            <person name="Houbraken J."/>
        </authorList>
    </citation>
    <scope>NUCLEOTIDE SEQUENCE</scope>
    <source>
        <strain evidence="6">M34</strain>
    </source>
</reference>
<proteinExistence type="inferred from homology"/>
<dbReference type="PRINTS" id="PR00385">
    <property type="entry name" value="P450"/>
</dbReference>
<accession>A0A8H8BVY5</accession>
<dbReference type="InterPro" id="IPR002401">
    <property type="entry name" value="Cyt_P450_E_grp-I"/>
</dbReference>
<dbReference type="InterPro" id="IPR050121">
    <property type="entry name" value="Cytochrome_P450_monoxygenase"/>
</dbReference>
<keyword evidence="4 5" id="KW-0349">Heme</keyword>
<dbReference type="PANTHER" id="PTHR24305">
    <property type="entry name" value="CYTOCHROME P450"/>
    <property type="match status" value="1"/>
</dbReference>
<comment type="cofactor">
    <cofactor evidence="1 4">
        <name>heme</name>
        <dbReference type="ChEBI" id="CHEBI:30413"/>
    </cofactor>
</comment>
<dbReference type="GO" id="GO:0016705">
    <property type="term" value="F:oxidoreductase activity, acting on paired donors, with incorporation or reduction of molecular oxygen"/>
    <property type="evidence" value="ECO:0007669"/>
    <property type="project" value="InterPro"/>
</dbReference>
<dbReference type="Proteomes" id="UP000664132">
    <property type="component" value="Unassembled WGS sequence"/>
</dbReference>
<keyword evidence="5" id="KW-0560">Oxidoreductase</keyword>
<evidence type="ECO:0000256" key="2">
    <source>
        <dbReference type="ARBA" id="ARBA00022723"/>
    </source>
</evidence>
<dbReference type="Gene3D" id="1.10.630.10">
    <property type="entry name" value="Cytochrome P450"/>
    <property type="match status" value="1"/>
</dbReference>
<sequence length="504" mass="57324">MLSIVLQSLLATAITYELGWILYCSYFHPLRSIPGPFLASFSRVWIVSMTARGDMEKTERALHKKHGYLVRIAPNEVSCSDPEAIRIIYSTKKVFNKSDWYNPWTPPNMAYAGHFPTRDEKEHAERRRIVNNVYSMSSILESEGVIDSCTDEWCETVSKLAKQKSIVDLRFLINMYIHEVLRGLLYSGTWNFANNRMEDGGWIEKISPALALFTVEGTLPSYLMPFCMIFSILFIPTIRRTMKFFGHLSLASAEAVSRRKEQVDRNEDGKPDMVRRLFEIKADKGEKYNFKHEHVEAETQSALMAGIDTTSIAITSILYHLMQNQNAYRRLTAEIDEAVKNGTVSIPISYADSLKLPYLKACINEGMRLHPSIALTMPREVAEGGAAISGIFFPEGYRIGINPAVIQYDKAVFGSDADIFNPDRWLHGDLVAMDKAMLHFGAGTRTCIGKNIALSEIYKLIPQVLRLFTIRLAETDKDLETKNYWFNKQIGVKIRVEARDISTR</sequence>
<keyword evidence="2 4" id="KW-0479">Metal-binding</keyword>
<comment type="similarity">
    <text evidence="5">Belongs to the cytochrome P450 family.</text>
</comment>
<gene>
    <name evidence="6" type="ORF">IFR04_000935</name>
</gene>
<dbReference type="InterPro" id="IPR017972">
    <property type="entry name" value="Cyt_P450_CS"/>
</dbReference>
<dbReference type="PANTHER" id="PTHR24305:SF229">
    <property type="entry name" value="P450, PUTATIVE (EUROFUNG)-RELATED"/>
    <property type="match status" value="1"/>
</dbReference>
<dbReference type="AlphaFoldDB" id="A0A8H8BVY5"/>
<dbReference type="InterPro" id="IPR001128">
    <property type="entry name" value="Cyt_P450"/>
</dbReference>
<comment type="caution">
    <text evidence="6">The sequence shown here is derived from an EMBL/GenBank/DDBJ whole genome shotgun (WGS) entry which is preliminary data.</text>
</comment>
<evidence type="ECO:0000313" key="6">
    <source>
        <dbReference type="EMBL" id="KAG4425991.1"/>
    </source>
</evidence>
<evidence type="ECO:0008006" key="8">
    <source>
        <dbReference type="Google" id="ProtNLM"/>
    </source>
</evidence>
<feature type="binding site" description="axial binding residue" evidence="4">
    <location>
        <position position="447"/>
    </location>
    <ligand>
        <name>heme</name>
        <dbReference type="ChEBI" id="CHEBI:30413"/>
    </ligand>
    <ligandPart>
        <name>Fe</name>
        <dbReference type="ChEBI" id="CHEBI:18248"/>
    </ligandPart>
</feature>
<evidence type="ECO:0000256" key="4">
    <source>
        <dbReference type="PIRSR" id="PIRSR602401-1"/>
    </source>
</evidence>
<evidence type="ECO:0000256" key="1">
    <source>
        <dbReference type="ARBA" id="ARBA00001971"/>
    </source>
</evidence>
<keyword evidence="3 4" id="KW-0408">Iron</keyword>